<name>A0A4D4JH96_9PSEU</name>
<organism evidence="3 4">
    <name type="scientific">Gandjariella thermophila</name>
    <dbReference type="NCBI Taxonomy" id="1931992"/>
    <lineage>
        <taxon>Bacteria</taxon>
        <taxon>Bacillati</taxon>
        <taxon>Actinomycetota</taxon>
        <taxon>Actinomycetes</taxon>
        <taxon>Pseudonocardiales</taxon>
        <taxon>Pseudonocardiaceae</taxon>
        <taxon>Gandjariella</taxon>
    </lineage>
</organism>
<dbReference type="GO" id="GO:0016811">
    <property type="term" value="F:hydrolase activity, acting on carbon-nitrogen (but not peptide) bonds, in linear amides"/>
    <property type="evidence" value="ECO:0007669"/>
    <property type="project" value="TreeGrafter"/>
</dbReference>
<evidence type="ECO:0000313" key="3">
    <source>
        <dbReference type="EMBL" id="GDY33267.1"/>
    </source>
</evidence>
<accession>A0A4D4JH96</accession>
<dbReference type="InterPro" id="IPR050345">
    <property type="entry name" value="Aliph_Amidase/BUP"/>
</dbReference>
<keyword evidence="4" id="KW-1185">Reference proteome</keyword>
<dbReference type="Pfam" id="PF00795">
    <property type="entry name" value="CN_hydrolase"/>
    <property type="match status" value="1"/>
</dbReference>
<keyword evidence="1 3" id="KW-0378">Hydrolase</keyword>
<evidence type="ECO:0000256" key="1">
    <source>
        <dbReference type="ARBA" id="ARBA00022801"/>
    </source>
</evidence>
<evidence type="ECO:0000313" key="4">
    <source>
        <dbReference type="Proteomes" id="UP000298860"/>
    </source>
</evidence>
<protein>
    <submittedName>
        <fullName evidence="3">Carbon-nitrogen hydrolase</fullName>
    </submittedName>
</protein>
<dbReference type="PANTHER" id="PTHR43674">
    <property type="entry name" value="NITRILASE C965.09-RELATED"/>
    <property type="match status" value="1"/>
</dbReference>
<dbReference type="CDD" id="cd07197">
    <property type="entry name" value="nitrilase"/>
    <property type="match status" value="1"/>
</dbReference>
<dbReference type="Proteomes" id="UP000298860">
    <property type="component" value="Unassembled WGS sequence"/>
</dbReference>
<comment type="caution">
    <text evidence="3">The sequence shown here is derived from an EMBL/GenBank/DDBJ whole genome shotgun (WGS) entry which is preliminary data.</text>
</comment>
<proteinExistence type="predicted"/>
<reference evidence="4" key="1">
    <citation type="submission" date="2019-04" db="EMBL/GenBank/DDBJ databases">
        <title>Draft genome sequence of Pseudonocardiaceae bacterium SL3-2-4.</title>
        <authorList>
            <person name="Ningsih F."/>
            <person name="Yokota A."/>
            <person name="Sakai Y."/>
            <person name="Nanatani K."/>
            <person name="Yabe S."/>
            <person name="Oetari A."/>
            <person name="Sjamsuridzal W."/>
        </authorList>
    </citation>
    <scope>NUCLEOTIDE SEQUENCE [LARGE SCALE GENOMIC DNA]</scope>
    <source>
        <strain evidence="4">SL3-2-4</strain>
    </source>
</reference>
<feature type="domain" description="CN hydrolase" evidence="2">
    <location>
        <begin position="4"/>
        <end position="269"/>
    </location>
</feature>
<dbReference type="InterPro" id="IPR003010">
    <property type="entry name" value="C-N_Hydrolase"/>
</dbReference>
<evidence type="ECO:0000259" key="2">
    <source>
        <dbReference type="PROSITE" id="PS50263"/>
    </source>
</evidence>
<dbReference type="OrthoDB" id="9811121at2"/>
<gene>
    <name evidence="3" type="ORF">GTS_49000</name>
</gene>
<sequence length="306" mass="33970">MARLTVATCQFPVDADIARNSRYVRRQMRYARERGADVAHFPEAALSGYAGADFPSYDGFDWESLERHTRRVLELAGHFGLWVVLGSTHRLTGDHKPHNSLYIIDATGAIVDRYDKRFCAGDPEERTGDLAHYTPGDHASVFTVNGIRCGALICHDYRYPELYRDYKRHGVQLVFHSYHAAHMTAAKLAEIHAAIGEDLVPRGPGGTYPGITMPATMTAAAAANHVWISCPNSSARESCWGAFFVRADGVTTGRLPRNRTGVLISTVDTDADLYDSTVHWRDRAMAGVLHSGTLVRDPRSDQRTRL</sequence>
<dbReference type="PANTHER" id="PTHR43674:SF16">
    <property type="entry name" value="CARBON-NITROGEN FAMILY, PUTATIVE (AFU_ORTHOLOGUE AFUA_5G02350)-RELATED"/>
    <property type="match status" value="1"/>
</dbReference>
<dbReference type="SUPFAM" id="SSF56317">
    <property type="entry name" value="Carbon-nitrogen hydrolase"/>
    <property type="match status" value="1"/>
</dbReference>
<dbReference type="InterPro" id="IPR036526">
    <property type="entry name" value="C-N_Hydrolase_sf"/>
</dbReference>
<dbReference type="Gene3D" id="3.60.110.10">
    <property type="entry name" value="Carbon-nitrogen hydrolase"/>
    <property type="match status" value="1"/>
</dbReference>
<dbReference type="RefSeq" id="WP_137816224.1">
    <property type="nucleotide sequence ID" value="NZ_BJFL01000037.1"/>
</dbReference>
<dbReference type="EMBL" id="BJFL01000037">
    <property type="protein sequence ID" value="GDY33267.1"/>
    <property type="molecule type" value="Genomic_DNA"/>
</dbReference>
<dbReference type="AlphaFoldDB" id="A0A4D4JH96"/>
<dbReference type="PROSITE" id="PS50263">
    <property type="entry name" value="CN_HYDROLASE"/>
    <property type="match status" value="1"/>
</dbReference>